<dbReference type="InterPro" id="IPR031106">
    <property type="entry name" value="C/EBP"/>
</dbReference>
<comment type="caution">
    <text evidence="3">The sequence shown here is derived from an EMBL/GenBank/DDBJ whole genome shotgun (WGS) entry which is preliminary data.</text>
</comment>
<evidence type="ECO:0000313" key="3">
    <source>
        <dbReference type="EMBL" id="KAG6630313.1"/>
    </source>
</evidence>
<evidence type="ECO:0000259" key="2">
    <source>
        <dbReference type="SMART" id="SM00338"/>
    </source>
</evidence>
<dbReference type="CDD" id="cd14686">
    <property type="entry name" value="bZIP"/>
    <property type="match status" value="1"/>
</dbReference>
<reference evidence="3" key="1">
    <citation type="submission" date="2020-12" db="EMBL/GenBank/DDBJ databases">
        <title>WGS assembly of Carya illinoinensis cv. Pawnee.</title>
        <authorList>
            <person name="Platts A."/>
            <person name="Shu S."/>
            <person name="Wright S."/>
            <person name="Barry K."/>
            <person name="Edger P."/>
            <person name="Pires J.C."/>
            <person name="Schmutz J."/>
        </authorList>
    </citation>
    <scope>NUCLEOTIDE SEQUENCE</scope>
    <source>
        <tissue evidence="3">Leaf</tissue>
    </source>
</reference>
<dbReference type="InterPro" id="IPR004827">
    <property type="entry name" value="bZIP"/>
</dbReference>
<dbReference type="Pfam" id="PF07716">
    <property type="entry name" value="bZIP_2"/>
    <property type="match status" value="1"/>
</dbReference>
<protein>
    <recommendedName>
        <fullName evidence="2">BZIP domain-containing protein</fullName>
    </recommendedName>
</protein>
<dbReference type="AlphaFoldDB" id="A0A8T1NN24"/>
<gene>
    <name evidence="3" type="ORF">CIPAW_13G008900</name>
    <name evidence="4" type="ORF">I3842_13G008800</name>
</gene>
<feature type="compositionally biased region" description="Basic residues" evidence="1">
    <location>
        <begin position="81"/>
        <end position="100"/>
    </location>
</feature>
<evidence type="ECO:0000313" key="5">
    <source>
        <dbReference type="Proteomes" id="UP000811609"/>
    </source>
</evidence>
<dbReference type="PANTHER" id="PTHR23334">
    <property type="entry name" value="CCAAT/ENHANCER BINDING PROTEIN"/>
    <property type="match status" value="1"/>
</dbReference>
<feature type="domain" description="BZIP" evidence="2">
    <location>
        <begin position="80"/>
        <end position="149"/>
    </location>
</feature>
<sequence length="231" mass="25546">MDWEVELSENVKSLNPDSSLIFQGSTVADSVLDDLLKNTRTCTQTRTCSTPPGHDAAHTHTCCHTHNQVLASEEDDDSKNKKITGSRPRRPSGNRAAVRKYREKRKAHTAYLEEEVEKLRLLNQQLVRKLQRQAILEAEALRLKSLLLHLVGKIDNELDVFPNQKQGTANAMLKNSDCGLQSGGVAISLRCPTNLPSFHPHVESSSQAGTGGSGKTIISLDEHYEPAIRDC</sequence>
<dbReference type="Proteomes" id="UP000811246">
    <property type="component" value="Chromosome 13"/>
</dbReference>
<evidence type="ECO:0000313" key="4">
    <source>
        <dbReference type="EMBL" id="KAG6679768.1"/>
    </source>
</evidence>
<dbReference type="PANTHER" id="PTHR23334:SF20">
    <property type="entry name" value="BASIC LEUCINE ZIPPER 24"/>
    <property type="match status" value="1"/>
</dbReference>
<proteinExistence type="predicted"/>
<evidence type="ECO:0000256" key="1">
    <source>
        <dbReference type="SAM" id="MobiDB-lite"/>
    </source>
</evidence>
<name>A0A8T1NN24_CARIL</name>
<dbReference type="EMBL" id="CM031837">
    <property type="protein sequence ID" value="KAG6679768.1"/>
    <property type="molecule type" value="Genomic_DNA"/>
</dbReference>
<reference evidence="4" key="2">
    <citation type="submission" date="2021-01" db="EMBL/GenBank/DDBJ databases">
        <authorList>
            <person name="Lovell J.T."/>
            <person name="Bentley N."/>
            <person name="Bhattarai G."/>
            <person name="Jenkins J.W."/>
            <person name="Sreedasyam A."/>
            <person name="Alarcon Y."/>
            <person name="Bock C."/>
            <person name="Boston L."/>
            <person name="Carlson J."/>
            <person name="Cervantes K."/>
            <person name="Clermont K."/>
            <person name="Krom N."/>
            <person name="Kubenka K."/>
            <person name="Mamidi S."/>
            <person name="Mattison C."/>
            <person name="Monteros M."/>
            <person name="Pisani C."/>
            <person name="Plott C."/>
            <person name="Rajasekar S."/>
            <person name="Rhein H.S."/>
            <person name="Rohla C."/>
            <person name="Song M."/>
            <person name="Hilaire R.S."/>
            <person name="Shu S."/>
            <person name="Wells L."/>
            <person name="Wang X."/>
            <person name="Webber J."/>
            <person name="Heerema R.J."/>
            <person name="Klein P."/>
            <person name="Conner P."/>
            <person name="Grauke L."/>
            <person name="Grimwood J."/>
            <person name="Schmutz J."/>
            <person name="Randall J.J."/>
        </authorList>
    </citation>
    <scope>NUCLEOTIDE SEQUENCE</scope>
    <source>
        <tissue evidence="4">Leaf</tissue>
    </source>
</reference>
<accession>A0A8T1NN24</accession>
<feature type="region of interest" description="Disordered" evidence="1">
    <location>
        <begin position="71"/>
        <end position="100"/>
    </location>
</feature>
<dbReference type="GO" id="GO:0006351">
    <property type="term" value="P:DNA-templated transcription"/>
    <property type="evidence" value="ECO:0007669"/>
    <property type="project" value="InterPro"/>
</dbReference>
<keyword evidence="5" id="KW-1185">Reference proteome</keyword>
<dbReference type="GO" id="GO:0000978">
    <property type="term" value="F:RNA polymerase II cis-regulatory region sequence-specific DNA binding"/>
    <property type="evidence" value="ECO:0007669"/>
    <property type="project" value="TreeGrafter"/>
</dbReference>
<dbReference type="GO" id="GO:0000981">
    <property type="term" value="F:DNA-binding transcription factor activity, RNA polymerase II-specific"/>
    <property type="evidence" value="ECO:0007669"/>
    <property type="project" value="TreeGrafter"/>
</dbReference>
<dbReference type="EMBL" id="CM031821">
    <property type="protein sequence ID" value="KAG6630313.1"/>
    <property type="molecule type" value="Genomic_DNA"/>
</dbReference>
<organism evidence="3 5">
    <name type="scientific">Carya illinoinensis</name>
    <name type="common">Pecan</name>
    <dbReference type="NCBI Taxonomy" id="32201"/>
    <lineage>
        <taxon>Eukaryota</taxon>
        <taxon>Viridiplantae</taxon>
        <taxon>Streptophyta</taxon>
        <taxon>Embryophyta</taxon>
        <taxon>Tracheophyta</taxon>
        <taxon>Spermatophyta</taxon>
        <taxon>Magnoliopsida</taxon>
        <taxon>eudicotyledons</taxon>
        <taxon>Gunneridae</taxon>
        <taxon>Pentapetalae</taxon>
        <taxon>rosids</taxon>
        <taxon>fabids</taxon>
        <taxon>Fagales</taxon>
        <taxon>Juglandaceae</taxon>
        <taxon>Carya</taxon>
    </lineage>
</organism>
<dbReference type="SMART" id="SM00338">
    <property type="entry name" value="BRLZ"/>
    <property type="match status" value="1"/>
</dbReference>
<dbReference type="Proteomes" id="UP000811609">
    <property type="component" value="Chromosome 13"/>
</dbReference>